<sequence>MFGAIRATQRNRVTNSLFSSTFAICCLMVAGNSLVPCPVDCVHGNDSIIDERYRQKLPEKAVGDQK</sequence>
<evidence type="ECO:0000256" key="1">
    <source>
        <dbReference type="SAM" id="SignalP"/>
    </source>
</evidence>
<keyword evidence="1" id="KW-0732">Signal</keyword>
<evidence type="ECO:0000313" key="2">
    <source>
        <dbReference type="EMBL" id="ABN66583.1"/>
    </source>
</evidence>
<keyword evidence="3" id="KW-1185">Reference proteome</keyword>
<feature type="chain" id="PRO_5002655011" evidence="1">
    <location>
        <begin position="32"/>
        <end position="66"/>
    </location>
</feature>
<dbReference type="eggNOG" id="ENOG502RQAZ">
    <property type="taxonomic scope" value="Eukaryota"/>
</dbReference>
<dbReference type="OMA" id="FAICCLM"/>
<dbReference type="Pfam" id="PF17051">
    <property type="entry name" value="COA2"/>
    <property type="match status" value="1"/>
</dbReference>
<feature type="signal peptide" evidence="1">
    <location>
        <begin position="1"/>
        <end position="31"/>
    </location>
</feature>
<dbReference type="OrthoDB" id="509901at2759"/>
<name>A3LUG1_PICST</name>
<organism evidence="2 3">
    <name type="scientific">Scheffersomyces stipitis (strain ATCC 58785 / CBS 6054 / NBRC 10063 / NRRL Y-11545)</name>
    <name type="common">Yeast</name>
    <name type="synonym">Pichia stipitis</name>
    <dbReference type="NCBI Taxonomy" id="322104"/>
    <lineage>
        <taxon>Eukaryota</taxon>
        <taxon>Fungi</taxon>
        <taxon>Dikarya</taxon>
        <taxon>Ascomycota</taxon>
        <taxon>Saccharomycotina</taxon>
        <taxon>Pichiomycetes</taxon>
        <taxon>Debaryomycetaceae</taxon>
        <taxon>Scheffersomyces</taxon>
    </lineage>
</organism>
<accession>A3LUG1</accession>
<gene>
    <name evidence="2" type="ORF">PICST_45936</name>
</gene>
<dbReference type="GO" id="GO:0005739">
    <property type="term" value="C:mitochondrion"/>
    <property type="evidence" value="ECO:0007669"/>
    <property type="project" value="GOC"/>
</dbReference>
<dbReference type="AlphaFoldDB" id="A3LUG1"/>
<dbReference type="Proteomes" id="UP000002258">
    <property type="component" value="Chromosome 4"/>
</dbReference>
<dbReference type="KEGG" id="pic:PICST_45936"/>
<dbReference type="GeneID" id="4838707"/>
<proteinExistence type="predicted"/>
<dbReference type="HOGENOM" id="CLU_207410_0_0_1"/>
<dbReference type="RefSeq" id="XP_001384612.1">
    <property type="nucleotide sequence ID" value="XM_001384575.1"/>
</dbReference>
<dbReference type="EMBL" id="CP000498">
    <property type="protein sequence ID" value="ABN66583.1"/>
    <property type="molecule type" value="Genomic_DNA"/>
</dbReference>
<evidence type="ECO:0000313" key="3">
    <source>
        <dbReference type="Proteomes" id="UP000002258"/>
    </source>
</evidence>
<protein>
    <submittedName>
        <fullName evidence="2">Uncharacterized protein</fullName>
    </submittedName>
</protein>
<dbReference type="InParanoid" id="A3LUG1"/>
<dbReference type="InterPro" id="IPR031459">
    <property type="entry name" value="Coa2"/>
</dbReference>
<dbReference type="GO" id="GO:0033617">
    <property type="term" value="P:mitochondrial respiratory chain complex IV assembly"/>
    <property type="evidence" value="ECO:0007669"/>
    <property type="project" value="InterPro"/>
</dbReference>
<reference evidence="2 3" key="1">
    <citation type="journal article" date="2007" name="Nat. Biotechnol.">
        <title>Genome sequence of the lignocellulose-bioconverting and xylose-fermenting yeast Pichia stipitis.</title>
        <authorList>
            <person name="Jeffries T.W."/>
            <person name="Grigoriev I.V."/>
            <person name="Grimwood J."/>
            <person name="Laplaza J.M."/>
            <person name="Aerts A."/>
            <person name="Salamov A."/>
            <person name="Schmutz J."/>
            <person name="Lindquist E."/>
            <person name="Dehal P."/>
            <person name="Shapiro H."/>
            <person name="Jin Y.S."/>
            <person name="Passoth V."/>
            <person name="Richardson P.M."/>
        </authorList>
    </citation>
    <scope>NUCLEOTIDE SEQUENCE [LARGE SCALE GENOMIC DNA]</scope>
    <source>
        <strain evidence="3">ATCC 58785 / CBS 6054 / NBRC 10063 / NRRL Y-11545</strain>
    </source>
</reference>